<evidence type="ECO:0000313" key="1">
    <source>
        <dbReference type="EMBL" id="KAG0248780.1"/>
    </source>
</evidence>
<keyword evidence="2" id="KW-1185">Reference proteome</keyword>
<sequence>MDILHKIEDAIEVLDPNTEFYVNVLHRAQILFTIHNTITTTRVRVEQLMGRALNAIRSEEPEKSKVWSELMDEIKTLIIEAGFD</sequence>
<name>A0A9P6PMK9_9FUNG</name>
<reference evidence="1" key="1">
    <citation type="journal article" date="2020" name="Fungal Divers.">
        <title>Resolving the Mortierellaceae phylogeny through synthesis of multi-gene phylogenetics and phylogenomics.</title>
        <authorList>
            <person name="Vandepol N."/>
            <person name="Liber J."/>
            <person name="Desiro A."/>
            <person name="Na H."/>
            <person name="Kennedy M."/>
            <person name="Barry K."/>
            <person name="Grigoriev I.V."/>
            <person name="Miller A.N."/>
            <person name="O'Donnell K."/>
            <person name="Stajich J.E."/>
            <person name="Bonito G."/>
        </authorList>
    </citation>
    <scope>NUCLEOTIDE SEQUENCE</scope>
    <source>
        <strain evidence="1">KOD948</strain>
    </source>
</reference>
<dbReference type="EMBL" id="JAAAJA010000925">
    <property type="protein sequence ID" value="KAG0248780.1"/>
    <property type="molecule type" value="Genomic_DNA"/>
</dbReference>
<accession>A0A9P6PMK9</accession>
<gene>
    <name evidence="1" type="ORF">BG011_009923</name>
</gene>
<comment type="caution">
    <text evidence="1">The sequence shown here is derived from an EMBL/GenBank/DDBJ whole genome shotgun (WGS) entry which is preliminary data.</text>
</comment>
<organism evidence="1 2">
    <name type="scientific">Mortierella polycephala</name>
    <dbReference type="NCBI Taxonomy" id="41804"/>
    <lineage>
        <taxon>Eukaryota</taxon>
        <taxon>Fungi</taxon>
        <taxon>Fungi incertae sedis</taxon>
        <taxon>Mucoromycota</taxon>
        <taxon>Mortierellomycotina</taxon>
        <taxon>Mortierellomycetes</taxon>
        <taxon>Mortierellales</taxon>
        <taxon>Mortierellaceae</taxon>
        <taxon>Mortierella</taxon>
    </lineage>
</organism>
<proteinExistence type="predicted"/>
<dbReference type="Proteomes" id="UP000726737">
    <property type="component" value="Unassembled WGS sequence"/>
</dbReference>
<protein>
    <submittedName>
        <fullName evidence="1">Uncharacterized protein</fullName>
    </submittedName>
</protein>
<dbReference type="OrthoDB" id="10287982at2759"/>
<dbReference type="AlphaFoldDB" id="A0A9P6PMK9"/>
<evidence type="ECO:0000313" key="2">
    <source>
        <dbReference type="Proteomes" id="UP000726737"/>
    </source>
</evidence>